<reference evidence="3 4" key="1">
    <citation type="journal article" date="2018" name="Cell">
        <title>The Chara Genome: Secondary Complexity and Implications for Plant Terrestrialization.</title>
        <authorList>
            <person name="Nishiyama T."/>
            <person name="Sakayama H."/>
            <person name="Vries J.D."/>
            <person name="Buschmann H."/>
            <person name="Saint-Marcoux D."/>
            <person name="Ullrich K.K."/>
            <person name="Haas F.B."/>
            <person name="Vanderstraeten L."/>
            <person name="Becker D."/>
            <person name="Lang D."/>
            <person name="Vosolsobe S."/>
            <person name="Rombauts S."/>
            <person name="Wilhelmsson P.K.I."/>
            <person name="Janitza P."/>
            <person name="Kern R."/>
            <person name="Heyl A."/>
            <person name="Rumpler F."/>
            <person name="Villalobos L.I.A.C."/>
            <person name="Clay J.M."/>
            <person name="Skokan R."/>
            <person name="Toyoda A."/>
            <person name="Suzuki Y."/>
            <person name="Kagoshima H."/>
            <person name="Schijlen E."/>
            <person name="Tajeshwar N."/>
            <person name="Catarino B."/>
            <person name="Hetherington A.J."/>
            <person name="Saltykova A."/>
            <person name="Bonnot C."/>
            <person name="Breuninger H."/>
            <person name="Symeonidi A."/>
            <person name="Radhakrishnan G.V."/>
            <person name="Van Nieuwerburgh F."/>
            <person name="Deforce D."/>
            <person name="Chang C."/>
            <person name="Karol K.G."/>
            <person name="Hedrich R."/>
            <person name="Ulvskov P."/>
            <person name="Glockner G."/>
            <person name="Delwiche C.F."/>
            <person name="Petrasek J."/>
            <person name="Van de Peer Y."/>
            <person name="Friml J."/>
            <person name="Beilby M."/>
            <person name="Dolan L."/>
            <person name="Kohara Y."/>
            <person name="Sugano S."/>
            <person name="Fujiyama A."/>
            <person name="Delaux P.-M."/>
            <person name="Quint M."/>
            <person name="TheiBen G."/>
            <person name="Hagemann M."/>
            <person name="Harholt J."/>
            <person name="Dunand C."/>
            <person name="Zachgo S."/>
            <person name="Langdale J."/>
            <person name="Maumus F."/>
            <person name="Straeten D.V.D."/>
            <person name="Gould S.B."/>
            <person name="Rensing S.A."/>
        </authorList>
    </citation>
    <scope>NUCLEOTIDE SEQUENCE [LARGE SCALE GENOMIC DNA]</scope>
    <source>
        <strain evidence="3 4">S276</strain>
    </source>
</reference>
<organism evidence="3 4">
    <name type="scientific">Chara braunii</name>
    <name type="common">Braun's stonewort</name>
    <dbReference type="NCBI Taxonomy" id="69332"/>
    <lineage>
        <taxon>Eukaryota</taxon>
        <taxon>Viridiplantae</taxon>
        <taxon>Streptophyta</taxon>
        <taxon>Charophyceae</taxon>
        <taxon>Charales</taxon>
        <taxon>Characeae</taxon>
        <taxon>Chara</taxon>
    </lineage>
</organism>
<feature type="region of interest" description="Disordered" evidence="1">
    <location>
        <begin position="495"/>
        <end position="551"/>
    </location>
</feature>
<dbReference type="EMBL" id="BFEA01000056">
    <property type="protein sequence ID" value="GBG64971.1"/>
    <property type="molecule type" value="Genomic_DNA"/>
</dbReference>
<dbReference type="PANTHER" id="PTHR47724">
    <property type="entry name" value="PEPTIDYL-PROLYL CIS-TRANS ISOMERASE CYP26-2, CHLOROPLASTIC"/>
    <property type="match status" value="1"/>
</dbReference>
<dbReference type="SUPFAM" id="SSF50891">
    <property type="entry name" value="Cyclophilin-like"/>
    <property type="match status" value="1"/>
</dbReference>
<evidence type="ECO:0000259" key="2">
    <source>
        <dbReference type="PROSITE" id="PS50072"/>
    </source>
</evidence>
<evidence type="ECO:0000256" key="1">
    <source>
        <dbReference type="SAM" id="MobiDB-lite"/>
    </source>
</evidence>
<proteinExistence type="predicted"/>
<feature type="compositionally biased region" description="Low complexity" evidence="1">
    <location>
        <begin position="264"/>
        <end position="317"/>
    </location>
</feature>
<gene>
    <name evidence="3" type="ORF">CBR_g48720</name>
</gene>
<dbReference type="Gene3D" id="2.40.100.10">
    <property type="entry name" value="Cyclophilin-like"/>
    <property type="match status" value="1"/>
</dbReference>
<sequence length="551" mass="56700">MATASSLALGCGPLARKTSACVPPQGRADGQGAERAERGAVGGGGGEVARLGGQWACCDRAILAGTNTKSKRNRRQIASFRTSSKCTGAKPKSGRWRGGWREGEESSLSSCLTPGHAVGNADANGVGNVTICAASGRTGDCLGIAGDEGEGRGYGGDMEDAEDEEAALLTAEMIGRMNGADEEGEKQGETERRVNSPLSAVGRRAALMMTGNLTAAIASVSSMRGSWPSWKSSSDALADEAEAEEEVLWEIVAPDEVAEQTAMELSSSSDGSEGSADLAVEANSSADTSADSSGATSPETSVEASAESSTETSVAPEYASEQPSDGPRVTAKVYLDISAEDEPLGRIVIGLYGQDAPIGAQRFTDLAAGKGGISYRRKIFDKITPSFIQNAGVRFNVSAQTADNESIAGGPSALPLIEEMKQQQNRQGGAIGNQKGSVSLVALALNREPPKQKLIAKNGKLVVVEEPGVPDPNGTEFAILREDAPELDATNIVVGRQSSSGARRMARLDDDDGGALEGSKVMTTMARQGEDNDGADDHATTAGKQQAGAGG</sequence>
<dbReference type="STRING" id="69332.A0A388K4K7"/>
<comment type="caution">
    <text evidence="3">The sequence shown here is derived from an EMBL/GenBank/DDBJ whole genome shotgun (WGS) entry which is preliminary data.</text>
</comment>
<dbReference type="OrthoDB" id="252722at2759"/>
<dbReference type="Gramene" id="GBG64971">
    <property type="protein sequence ID" value="GBG64971"/>
    <property type="gene ID" value="CBR_g48720"/>
</dbReference>
<dbReference type="PROSITE" id="PS50072">
    <property type="entry name" value="CSA_PPIASE_2"/>
    <property type="match status" value="1"/>
</dbReference>
<dbReference type="AlphaFoldDB" id="A0A388K4K7"/>
<dbReference type="Pfam" id="PF00160">
    <property type="entry name" value="Pro_isomerase"/>
    <property type="match status" value="1"/>
</dbReference>
<accession>A0A388K4K7</accession>
<dbReference type="InterPro" id="IPR044185">
    <property type="entry name" value="CYP26-2-like"/>
</dbReference>
<dbReference type="InterPro" id="IPR002130">
    <property type="entry name" value="Cyclophilin-type_PPIase_dom"/>
</dbReference>
<name>A0A388K4K7_CHABU</name>
<feature type="compositionally biased region" description="Low complexity" evidence="1">
    <location>
        <begin position="540"/>
        <end position="551"/>
    </location>
</feature>
<dbReference type="PANTHER" id="PTHR47724:SF1">
    <property type="entry name" value="PEPTIDYL-PROLYL CIS-TRANS ISOMERASE CYP26-2, CHLOROPLASTIC"/>
    <property type="match status" value="1"/>
</dbReference>
<dbReference type="InterPro" id="IPR029000">
    <property type="entry name" value="Cyclophilin-like_dom_sf"/>
</dbReference>
<feature type="domain" description="PPIase cyclophilin-type" evidence="2">
    <location>
        <begin position="334"/>
        <end position="510"/>
    </location>
</feature>
<dbReference type="GO" id="GO:0009507">
    <property type="term" value="C:chloroplast"/>
    <property type="evidence" value="ECO:0007669"/>
    <property type="project" value="TreeGrafter"/>
</dbReference>
<dbReference type="Proteomes" id="UP000265515">
    <property type="component" value="Unassembled WGS sequence"/>
</dbReference>
<keyword evidence="4" id="KW-1185">Reference proteome</keyword>
<evidence type="ECO:0000313" key="4">
    <source>
        <dbReference type="Proteomes" id="UP000265515"/>
    </source>
</evidence>
<evidence type="ECO:0000313" key="3">
    <source>
        <dbReference type="EMBL" id="GBG64971.1"/>
    </source>
</evidence>
<dbReference type="GO" id="GO:0003755">
    <property type="term" value="F:peptidyl-prolyl cis-trans isomerase activity"/>
    <property type="evidence" value="ECO:0007669"/>
    <property type="project" value="InterPro"/>
</dbReference>
<feature type="region of interest" description="Disordered" evidence="1">
    <location>
        <begin position="260"/>
        <end position="327"/>
    </location>
</feature>
<protein>
    <recommendedName>
        <fullName evidence="2">PPIase cyclophilin-type domain-containing protein</fullName>
    </recommendedName>
</protein>
<feature type="region of interest" description="Disordered" evidence="1">
    <location>
        <begin position="19"/>
        <end position="45"/>
    </location>
</feature>